<dbReference type="EMBL" id="JAPQFJ010000027">
    <property type="protein sequence ID" value="MCY6960402.1"/>
    <property type="molecule type" value="Genomic_DNA"/>
</dbReference>
<dbReference type="RefSeq" id="WP_268062839.1">
    <property type="nucleotide sequence ID" value="NZ_JAPQFJ010000027.1"/>
</dbReference>
<dbReference type="InterPro" id="IPR006380">
    <property type="entry name" value="SPP-like_dom"/>
</dbReference>
<comment type="caution">
    <text evidence="2">The sequence shown here is derived from an EMBL/GenBank/DDBJ whole genome shotgun (WGS) entry which is preliminary data.</text>
</comment>
<evidence type="ECO:0000259" key="1">
    <source>
        <dbReference type="Pfam" id="PF05116"/>
    </source>
</evidence>
<name>A0ABT4DDL5_9CLOT</name>
<feature type="domain" description="Sucrose phosphatase-like" evidence="1">
    <location>
        <begin position="2"/>
        <end position="246"/>
    </location>
</feature>
<evidence type="ECO:0000313" key="2">
    <source>
        <dbReference type="EMBL" id="MCY6960402.1"/>
    </source>
</evidence>
<evidence type="ECO:0000313" key="3">
    <source>
        <dbReference type="Proteomes" id="UP001144612"/>
    </source>
</evidence>
<organism evidence="2 3">
    <name type="scientific">Clostridium brassicae</name>
    <dbReference type="NCBI Taxonomy" id="2999072"/>
    <lineage>
        <taxon>Bacteria</taxon>
        <taxon>Bacillati</taxon>
        <taxon>Bacillota</taxon>
        <taxon>Clostridia</taxon>
        <taxon>Eubacteriales</taxon>
        <taxon>Clostridiaceae</taxon>
        <taxon>Clostridium</taxon>
    </lineage>
</organism>
<accession>A0ABT4DDL5</accession>
<dbReference type="InterPro" id="IPR024197">
    <property type="entry name" value="TPP-like"/>
</dbReference>
<dbReference type="Gene3D" id="3.40.50.1000">
    <property type="entry name" value="HAD superfamily/HAD-like"/>
    <property type="match status" value="1"/>
</dbReference>
<protein>
    <recommendedName>
        <fullName evidence="1">Sucrose phosphatase-like domain-containing protein</fullName>
    </recommendedName>
</protein>
<dbReference type="PIRSF" id="PIRSF030802">
    <property type="entry name" value="UCP030802"/>
    <property type="match status" value="1"/>
</dbReference>
<sequence>MIFASDLDRTLIYSKKLIDHVGEDIVLVERYNGKDLSFMKRTVIDKLGTMREKIMFIPVTTRTIDQYNRIFMIKDCIKPKYAVVSNGGNILKNGEIDKDWRNIIEKKIERVIHYKFVQKRFLESFKDVSWINKMILRDKLFFSIHFNDRDKINLDELNKFKEWAEANHWNVSLQGRKLYIVPSAVNKWDAVLYIKQKERIDKVVSAGDSLLDYPILINADYSMCASHGELFKMIQDKIINKEHIVLTNSMGIDASEEIVNNVVNLSGDSSWNNI</sequence>
<dbReference type="Proteomes" id="UP001144612">
    <property type="component" value="Unassembled WGS sequence"/>
</dbReference>
<dbReference type="InterPro" id="IPR023214">
    <property type="entry name" value="HAD_sf"/>
</dbReference>
<reference evidence="2" key="1">
    <citation type="submission" date="2022-12" db="EMBL/GenBank/DDBJ databases">
        <title>Clostridium sp. nov., isolated from industrial wastewater.</title>
        <authorList>
            <person name="Jiayan W."/>
        </authorList>
    </citation>
    <scope>NUCLEOTIDE SEQUENCE</scope>
    <source>
        <strain evidence="2">ZC22-4</strain>
    </source>
</reference>
<proteinExistence type="predicted"/>
<dbReference type="SUPFAM" id="SSF56784">
    <property type="entry name" value="HAD-like"/>
    <property type="match status" value="1"/>
</dbReference>
<dbReference type="Pfam" id="PF05116">
    <property type="entry name" value="S6PP"/>
    <property type="match status" value="1"/>
</dbReference>
<gene>
    <name evidence="2" type="ORF">OW729_17485</name>
</gene>
<keyword evidence="3" id="KW-1185">Reference proteome</keyword>
<dbReference type="InterPro" id="IPR036412">
    <property type="entry name" value="HAD-like_sf"/>
</dbReference>